<evidence type="ECO:0000313" key="1">
    <source>
        <dbReference type="EMBL" id="EMF12429.1"/>
    </source>
</evidence>
<dbReference type="HOGENOM" id="CLU_3070183_0_0_1"/>
<reference evidence="1 2" key="1">
    <citation type="journal article" date="2012" name="PLoS Pathog.">
        <title>Diverse lifestyles and strategies of plant pathogenesis encoded in the genomes of eighteen Dothideomycetes fungi.</title>
        <authorList>
            <person name="Ohm R.A."/>
            <person name="Feau N."/>
            <person name="Henrissat B."/>
            <person name="Schoch C.L."/>
            <person name="Horwitz B.A."/>
            <person name="Barry K.W."/>
            <person name="Condon B.J."/>
            <person name="Copeland A.C."/>
            <person name="Dhillon B."/>
            <person name="Glaser F."/>
            <person name="Hesse C.N."/>
            <person name="Kosti I."/>
            <person name="LaButti K."/>
            <person name="Lindquist E.A."/>
            <person name="Lucas S."/>
            <person name="Salamov A.A."/>
            <person name="Bradshaw R.E."/>
            <person name="Ciuffetti L."/>
            <person name="Hamelin R.C."/>
            <person name="Kema G.H.J."/>
            <person name="Lawrence C."/>
            <person name="Scott J.A."/>
            <person name="Spatafora J.W."/>
            <person name="Turgeon B.G."/>
            <person name="de Wit P.J.G.M."/>
            <person name="Zhong S."/>
            <person name="Goodwin S.B."/>
            <person name="Grigoriev I.V."/>
        </authorList>
    </citation>
    <scope>NUCLEOTIDE SEQUENCE [LARGE SCALE GENOMIC DNA]</scope>
    <source>
        <strain evidence="1 2">SO2202</strain>
    </source>
</reference>
<keyword evidence="2" id="KW-1185">Reference proteome</keyword>
<organism evidence="1 2">
    <name type="scientific">Sphaerulina musiva (strain SO2202)</name>
    <name type="common">Poplar stem canker fungus</name>
    <name type="synonym">Septoria musiva</name>
    <dbReference type="NCBI Taxonomy" id="692275"/>
    <lineage>
        <taxon>Eukaryota</taxon>
        <taxon>Fungi</taxon>
        <taxon>Dikarya</taxon>
        <taxon>Ascomycota</taxon>
        <taxon>Pezizomycotina</taxon>
        <taxon>Dothideomycetes</taxon>
        <taxon>Dothideomycetidae</taxon>
        <taxon>Mycosphaerellales</taxon>
        <taxon>Mycosphaerellaceae</taxon>
        <taxon>Sphaerulina</taxon>
    </lineage>
</organism>
<gene>
    <name evidence="1" type="ORF">SEPMUDRAFT_149112</name>
</gene>
<dbReference type="EMBL" id="KB456264">
    <property type="protein sequence ID" value="EMF12429.1"/>
    <property type="molecule type" value="Genomic_DNA"/>
</dbReference>
<sequence>MLWRQQAPPGSATAVLVRMIDHNLLPHTDAGAQATQHDARMRRTQQAQHIGML</sequence>
<accession>M3D3G5</accession>
<name>M3D3G5_SPHMS</name>
<protein>
    <submittedName>
        <fullName evidence="1">Uncharacterized protein</fullName>
    </submittedName>
</protein>
<evidence type="ECO:0000313" key="2">
    <source>
        <dbReference type="Proteomes" id="UP000016931"/>
    </source>
</evidence>
<dbReference type="AlphaFoldDB" id="M3D3G5"/>
<proteinExistence type="predicted"/>
<dbReference type="GeneID" id="27902486"/>
<dbReference type="RefSeq" id="XP_016760550.1">
    <property type="nucleotide sequence ID" value="XM_016905349.1"/>
</dbReference>
<dbReference type="Proteomes" id="UP000016931">
    <property type="component" value="Unassembled WGS sequence"/>
</dbReference>